<feature type="region of interest" description="Disordered" evidence="1">
    <location>
        <begin position="1"/>
        <end position="111"/>
    </location>
</feature>
<accession>A0ABR0LUY3</accession>
<name>A0ABR0LUY3_9PEZI</name>
<feature type="compositionally biased region" description="Polar residues" evidence="1">
    <location>
        <begin position="64"/>
        <end position="73"/>
    </location>
</feature>
<feature type="compositionally biased region" description="Low complexity" evidence="1">
    <location>
        <begin position="74"/>
        <end position="105"/>
    </location>
</feature>
<evidence type="ECO:0000313" key="3">
    <source>
        <dbReference type="Proteomes" id="UP001357485"/>
    </source>
</evidence>
<proteinExistence type="predicted"/>
<comment type="caution">
    <text evidence="2">The sequence shown here is derived from an EMBL/GenBank/DDBJ whole genome shotgun (WGS) entry which is preliminary data.</text>
</comment>
<gene>
    <name evidence="2" type="ORF">LTR16_007691</name>
</gene>
<protein>
    <submittedName>
        <fullName evidence="2">Uncharacterized protein</fullName>
    </submittedName>
</protein>
<organism evidence="2 3">
    <name type="scientific">Cryomyces antarcticus</name>
    <dbReference type="NCBI Taxonomy" id="329879"/>
    <lineage>
        <taxon>Eukaryota</taxon>
        <taxon>Fungi</taxon>
        <taxon>Dikarya</taxon>
        <taxon>Ascomycota</taxon>
        <taxon>Pezizomycotina</taxon>
        <taxon>Dothideomycetes</taxon>
        <taxon>Dothideomycetes incertae sedis</taxon>
        <taxon>Cryomyces</taxon>
    </lineage>
</organism>
<evidence type="ECO:0000256" key="1">
    <source>
        <dbReference type="SAM" id="MobiDB-lite"/>
    </source>
</evidence>
<dbReference type="Proteomes" id="UP001357485">
    <property type="component" value="Unassembled WGS sequence"/>
</dbReference>
<dbReference type="EMBL" id="JAVRRA010009893">
    <property type="protein sequence ID" value="KAK5244155.1"/>
    <property type="molecule type" value="Genomic_DNA"/>
</dbReference>
<sequence>MSSGLMDTEAGGEGTQYESIKTVTEPHKKSSGQLGGAEPHTAAPTSDASVPSEASAGNERGDTTAENIRYGQNTSESGMGGMTTTSSGGADQAGEAEGQEGSAAETRAESG</sequence>
<reference evidence="2 3" key="1">
    <citation type="submission" date="2023-08" db="EMBL/GenBank/DDBJ databases">
        <title>Black Yeasts Isolated from many extreme environments.</title>
        <authorList>
            <person name="Coleine C."/>
            <person name="Stajich J.E."/>
            <person name="Selbmann L."/>
        </authorList>
    </citation>
    <scope>NUCLEOTIDE SEQUENCE [LARGE SCALE GENOMIC DNA]</scope>
    <source>
        <strain evidence="2 3">CCFEE 536</strain>
    </source>
</reference>
<keyword evidence="3" id="KW-1185">Reference proteome</keyword>
<feature type="non-terminal residue" evidence="2">
    <location>
        <position position="111"/>
    </location>
</feature>
<evidence type="ECO:0000313" key="2">
    <source>
        <dbReference type="EMBL" id="KAK5244155.1"/>
    </source>
</evidence>